<dbReference type="AlphaFoldDB" id="A0A7J6VF95"/>
<comment type="caution">
    <text evidence="4">The sequence shown here is derived from an EMBL/GenBank/DDBJ whole genome shotgun (WGS) entry which is preliminary data.</text>
</comment>
<dbReference type="GO" id="GO:0005634">
    <property type="term" value="C:nucleus"/>
    <property type="evidence" value="ECO:0007669"/>
    <property type="project" value="UniProtKB-SubCell"/>
</dbReference>
<keyword evidence="1" id="KW-0539">Nucleus</keyword>
<dbReference type="EMBL" id="JABWDY010033674">
    <property type="protein sequence ID" value="KAF5183278.1"/>
    <property type="molecule type" value="Genomic_DNA"/>
</dbReference>
<dbReference type="OrthoDB" id="21124at2759"/>
<organism evidence="4 5">
    <name type="scientific">Thalictrum thalictroides</name>
    <name type="common">Rue-anemone</name>
    <name type="synonym">Anemone thalictroides</name>
    <dbReference type="NCBI Taxonomy" id="46969"/>
    <lineage>
        <taxon>Eukaryota</taxon>
        <taxon>Viridiplantae</taxon>
        <taxon>Streptophyta</taxon>
        <taxon>Embryophyta</taxon>
        <taxon>Tracheophyta</taxon>
        <taxon>Spermatophyta</taxon>
        <taxon>Magnoliopsida</taxon>
        <taxon>Ranunculales</taxon>
        <taxon>Ranunculaceae</taxon>
        <taxon>Thalictroideae</taxon>
        <taxon>Thalictrum</taxon>
    </lineage>
</organism>
<evidence type="ECO:0000313" key="4">
    <source>
        <dbReference type="EMBL" id="KAF5183278.1"/>
    </source>
</evidence>
<feature type="region of interest" description="Disordered" evidence="2">
    <location>
        <begin position="383"/>
        <end position="425"/>
    </location>
</feature>
<name>A0A7J6VF95_THATH</name>
<reference evidence="4 5" key="1">
    <citation type="submission" date="2020-06" db="EMBL/GenBank/DDBJ databases">
        <title>Transcriptomic and genomic resources for Thalictrum thalictroides and T. hernandezii: Facilitating candidate gene discovery in an emerging model plant lineage.</title>
        <authorList>
            <person name="Arias T."/>
            <person name="Riano-Pachon D.M."/>
            <person name="Di Stilio V.S."/>
        </authorList>
    </citation>
    <scope>NUCLEOTIDE SEQUENCE [LARGE SCALE GENOMIC DNA]</scope>
    <source>
        <strain evidence="5">cv. WT478/WT964</strain>
        <tissue evidence="4">Leaves</tissue>
    </source>
</reference>
<feature type="region of interest" description="Disordered" evidence="2">
    <location>
        <begin position="1"/>
        <end position="197"/>
    </location>
</feature>
<evidence type="ECO:0000259" key="3">
    <source>
        <dbReference type="PROSITE" id="PS51319"/>
    </source>
</evidence>
<dbReference type="Gene3D" id="1.20.930.10">
    <property type="entry name" value="Conserved domain common to transcription factors TFIIS, elongin A, CRSP70"/>
    <property type="match status" value="1"/>
</dbReference>
<evidence type="ECO:0000313" key="5">
    <source>
        <dbReference type="Proteomes" id="UP000554482"/>
    </source>
</evidence>
<dbReference type="InterPro" id="IPR017923">
    <property type="entry name" value="TFIIS_N"/>
</dbReference>
<protein>
    <submittedName>
        <fullName evidence="4">Transcription factor iws1</fullName>
    </submittedName>
</protein>
<dbReference type="InterPro" id="IPR044204">
    <property type="entry name" value="IWS1/2"/>
</dbReference>
<feature type="compositionally biased region" description="Acidic residues" evidence="2">
    <location>
        <begin position="55"/>
        <end position="68"/>
    </location>
</feature>
<proteinExistence type="predicted"/>
<sequence>MGYDDPYHGEEDLDVDDWRRERSPTPVYDTDKVGKPRKRLVKKSDKASAPPPEIDFGDDYDEPEQEEPDYLRDDFNDEPSSSSQKRKVSSFKDGGSSGKKEKRHKLDPKFGKGSSKYSSSSKAGSSRRGKDHRADPEMKEMWDTVAGGDSEDDKEGERTLDDDNFIDDTGVDPADRYGSDNEPGFAGDAPQAEEGEEDDEIKAMFKMGKKKKKNEKSASEIAMLVEGLMADFELTAEEDAELNRESKPAVNKLKKLPLLTEVLSKRQLQMEFLDHGVLGLLKTWLEPLPDGSLPNISIRTAILKILTDYPIDLEQYDRRELLKKSGLGKVIMFLSRSDEETTANRKLAKDLVDKWSRPIFNKSTRFEDMRSADEERVLYRRPAAKKPARKAMESRDDDLDLAEFNQGPKSVQPSSRQHASRPEALPMDFVVRPQSKIDPDEIRARARQVVHDQRRQKMNKKLQQLKAPKKKQLQATKLSVEGRGMMKFF</sequence>
<dbReference type="GO" id="GO:0032784">
    <property type="term" value="P:regulation of DNA-templated transcription elongation"/>
    <property type="evidence" value="ECO:0007669"/>
    <property type="project" value="InterPro"/>
</dbReference>
<feature type="compositionally biased region" description="Low complexity" evidence="2">
    <location>
        <begin position="111"/>
        <end position="124"/>
    </location>
</feature>
<dbReference type="PANTHER" id="PTHR47350">
    <property type="entry name" value="PROTEIN IWS1 HOMOLOG 1"/>
    <property type="match status" value="1"/>
</dbReference>
<gene>
    <name evidence="4" type="ORF">FRX31_027135</name>
</gene>
<feature type="compositionally biased region" description="Basic and acidic residues" evidence="2">
    <location>
        <begin position="1"/>
        <end position="34"/>
    </location>
</feature>
<evidence type="ECO:0000256" key="1">
    <source>
        <dbReference type="PROSITE-ProRule" id="PRU00649"/>
    </source>
</evidence>
<evidence type="ECO:0000256" key="2">
    <source>
        <dbReference type="SAM" id="MobiDB-lite"/>
    </source>
</evidence>
<dbReference type="GO" id="GO:0009742">
    <property type="term" value="P:brassinosteroid mediated signaling pathway"/>
    <property type="evidence" value="ECO:0007669"/>
    <property type="project" value="InterPro"/>
</dbReference>
<keyword evidence="5" id="KW-1185">Reference proteome</keyword>
<feature type="compositionally biased region" description="Polar residues" evidence="2">
    <location>
        <begin position="407"/>
        <end position="417"/>
    </location>
</feature>
<comment type="subcellular location">
    <subcellularLocation>
        <location evidence="1">Nucleus</location>
    </subcellularLocation>
</comment>
<dbReference type="PROSITE" id="PS51319">
    <property type="entry name" value="TFIIS_N"/>
    <property type="match status" value="1"/>
</dbReference>
<dbReference type="PANTHER" id="PTHR47350:SF4">
    <property type="entry name" value="PROTEIN IWS1 HOMOLOG 1"/>
    <property type="match status" value="1"/>
</dbReference>
<feature type="compositionally biased region" description="Basic and acidic residues" evidence="2">
    <location>
        <begin position="132"/>
        <end position="142"/>
    </location>
</feature>
<dbReference type="InterPro" id="IPR035441">
    <property type="entry name" value="TFIIS/LEDGF_dom_sf"/>
</dbReference>
<dbReference type="Pfam" id="PF08711">
    <property type="entry name" value="Med26"/>
    <property type="match status" value="1"/>
</dbReference>
<dbReference type="Proteomes" id="UP000554482">
    <property type="component" value="Unassembled WGS sequence"/>
</dbReference>
<feature type="domain" description="TFIIS N-terminal" evidence="3">
    <location>
        <begin position="279"/>
        <end position="362"/>
    </location>
</feature>
<accession>A0A7J6VF95</accession>